<feature type="compositionally biased region" description="Low complexity" evidence="1">
    <location>
        <begin position="129"/>
        <end position="153"/>
    </location>
</feature>
<feature type="region of interest" description="Disordered" evidence="1">
    <location>
        <begin position="94"/>
        <end position="153"/>
    </location>
</feature>
<name>A0ABR1N6K8_9PEZI</name>
<feature type="region of interest" description="Disordered" evidence="1">
    <location>
        <begin position="201"/>
        <end position="223"/>
    </location>
</feature>
<feature type="compositionally biased region" description="Pro residues" evidence="1">
    <location>
        <begin position="22"/>
        <end position="34"/>
    </location>
</feature>
<keyword evidence="3" id="KW-1185">Reference proteome</keyword>
<evidence type="ECO:0000313" key="3">
    <source>
        <dbReference type="Proteomes" id="UP001367316"/>
    </source>
</evidence>
<dbReference type="Proteomes" id="UP001367316">
    <property type="component" value="Unassembled WGS sequence"/>
</dbReference>
<comment type="caution">
    <text evidence="2">The sequence shown here is derived from an EMBL/GenBank/DDBJ whole genome shotgun (WGS) entry which is preliminary data.</text>
</comment>
<dbReference type="EMBL" id="JBBPBF010000022">
    <property type="protein sequence ID" value="KAK7609656.1"/>
    <property type="molecule type" value="Genomic_DNA"/>
</dbReference>
<organism evidence="2 3">
    <name type="scientific">Phyllosticta paracitricarpa</name>
    <dbReference type="NCBI Taxonomy" id="2016321"/>
    <lineage>
        <taxon>Eukaryota</taxon>
        <taxon>Fungi</taxon>
        <taxon>Dikarya</taxon>
        <taxon>Ascomycota</taxon>
        <taxon>Pezizomycotina</taxon>
        <taxon>Dothideomycetes</taxon>
        <taxon>Dothideomycetes incertae sedis</taxon>
        <taxon>Botryosphaeriales</taxon>
        <taxon>Phyllostictaceae</taxon>
        <taxon>Phyllosticta</taxon>
    </lineage>
</organism>
<sequence length="223" mass="23484">MSSPHSIGPCMHVHPGAIIFVPPSPSPSPPPPSPLSTNTASLQHLDHQVEHCRWPLVRPVQPSADTNTSSTLVLSRPSAADFPLPFDKPLHQLDKMATPSTYPSVQPFTSSPSSTATNSPHSTRPRPTPLHTPSLSSSSSTSPSPHRSSSSQYLRSRLSLFTHSTLGHDVAAALKASGPVDDAGVSRSIKVAALRDVAIEAPPPSPVDAAMWGFGRGGEPRSE</sequence>
<feature type="compositionally biased region" description="Low complexity" evidence="1">
    <location>
        <begin position="107"/>
        <end position="122"/>
    </location>
</feature>
<evidence type="ECO:0000313" key="2">
    <source>
        <dbReference type="EMBL" id="KAK7609656.1"/>
    </source>
</evidence>
<feature type="region of interest" description="Disordered" evidence="1">
    <location>
        <begin position="21"/>
        <end position="47"/>
    </location>
</feature>
<protein>
    <submittedName>
        <fullName evidence="2">Uncharacterized protein</fullName>
    </submittedName>
</protein>
<evidence type="ECO:0000256" key="1">
    <source>
        <dbReference type="SAM" id="MobiDB-lite"/>
    </source>
</evidence>
<gene>
    <name evidence="2" type="ORF">JOL62DRAFT_167696</name>
</gene>
<proteinExistence type="predicted"/>
<reference evidence="2 3" key="1">
    <citation type="submission" date="2024-04" db="EMBL/GenBank/DDBJ databases">
        <title>Phyllosticta paracitricarpa is synonymous to the EU quarantine fungus P. citricarpa based on phylogenomic analyses.</title>
        <authorList>
            <consortium name="Lawrence Berkeley National Laboratory"/>
            <person name="Van ingen-buijs V.A."/>
            <person name="Van westerhoven A.C."/>
            <person name="Haridas S."/>
            <person name="Skiadas P."/>
            <person name="Martin F."/>
            <person name="Groenewald J.Z."/>
            <person name="Crous P.W."/>
            <person name="Seidl M.F."/>
        </authorList>
    </citation>
    <scope>NUCLEOTIDE SEQUENCE [LARGE SCALE GENOMIC DNA]</scope>
    <source>
        <strain evidence="2 3">CBS 141358</strain>
    </source>
</reference>
<accession>A0ABR1N6K8</accession>